<organism evidence="4 7">
    <name type="scientific">Kluyvera intermedia</name>
    <name type="common">Enterobacter intermedius</name>
    <dbReference type="NCBI Taxonomy" id="61648"/>
    <lineage>
        <taxon>Bacteria</taxon>
        <taxon>Pseudomonadati</taxon>
        <taxon>Pseudomonadota</taxon>
        <taxon>Gammaproteobacteria</taxon>
        <taxon>Enterobacterales</taxon>
        <taxon>Enterobacteriaceae</taxon>
        <taxon>Kluyvera</taxon>
    </lineage>
</organism>
<dbReference type="Proteomes" id="UP000192521">
    <property type="component" value="Unassembled WGS sequence"/>
</dbReference>
<dbReference type="InterPro" id="IPR024289">
    <property type="entry name" value="DUF3828"/>
</dbReference>
<reference evidence="4" key="3">
    <citation type="submission" date="2020-10" db="EMBL/GenBank/DDBJ databases">
        <authorList>
            <consortium name="NCBI Pathogen Detection Project"/>
        </authorList>
    </citation>
    <scope>NUCLEOTIDE SEQUENCE</scope>
    <source>
        <strain evidence="4">CAVp300</strain>
    </source>
</reference>
<evidence type="ECO:0000256" key="2">
    <source>
        <dbReference type="SAM" id="SignalP"/>
    </source>
</evidence>
<name>A0A9P3WGI4_KLUIN</name>
<evidence type="ECO:0000256" key="1">
    <source>
        <dbReference type="SAM" id="MobiDB-lite"/>
    </source>
</evidence>
<gene>
    <name evidence="5" type="ORF">B2M27_07335</name>
    <name evidence="4" type="ORF">I8531_002438</name>
</gene>
<dbReference type="Proteomes" id="UP000867740">
    <property type="component" value="Unassembled WGS sequence"/>
</dbReference>
<dbReference type="Pfam" id="PF12883">
    <property type="entry name" value="DUF3828"/>
    <property type="match status" value="1"/>
</dbReference>
<dbReference type="EMBL" id="MWPR01000008">
    <property type="protein sequence ID" value="ORJ50940.1"/>
    <property type="molecule type" value="Genomic_DNA"/>
</dbReference>
<feature type="domain" description="DUF3828" evidence="3">
    <location>
        <begin position="21"/>
        <end position="139"/>
    </location>
</feature>
<comment type="caution">
    <text evidence="4">The sequence shown here is derived from an EMBL/GenBank/DDBJ whole genome shotgun (WGS) entry which is preliminary data.</text>
</comment>
<keyword evidence="2" id="KW-0732">Signal</keyword>
<evidence type="ECO:0000313" key="4">
    <source>
        <dbReference type="EMBL" id="HAT3582131.1"/>
    </source>
</evidence>
<evidence type="ECO:0000313" key="6">
    <source>
        <dbReference type="Proteomes" id="UP000192521"/>
    </source>
</evidence>
<feature type="chain" id="PRO_5040457439" evidence="2">
    <location>
        <begin position="18"/>
        <end position="177"/>
    </location>
</feature>
<evidence type="ECO:0000313" key="5">
    <source>
        <dbReference type="EMBL" id="ORJ50940.1"/>
    </source>
</evidence>
<dbReference type="OrthoDB" id="7204586at2"/>
<feature type="region of interest" description="Disordered" evidence="1">
    <location>
        <begin position="153"/>
        <end position="177"/>
    </location>
</feature>
<feature type="signal peptide" evidence="2">
    <location>
        <begin position="1"/>
        <end position="17"/>
    </location>
</feature>
<dbReference type="EMBL" id="DACSUM010000017">
    <property type="protein sequence ID" value="HAT3582131.1"/>
    <property type="molecule type" value="Genomic_DNA"/>
</dbReference>
<evidence type="ECO:0000313" key="7">
    <source>
        <dbReference type="Proteomes" id="UP000867740"/>
    </source>
</evidence>
<evidence type="ECO:0000259" key="3">
    <source>
        <dbReference type="Pfam" id="PF12883"/>
    </source>
</evidence>
<sequence length="177" mass="19943">MRKLLVLLFICSFSAFAESPQRSVELLYQHYKDNQAGVIFDASGKDQVISSRLMKEVAEDQRLTAEGDVGYLNYDPICNCQDYDNLVLEQVDIVPHDGQHVDAVVRFRPFSDGPETVTQTLSLVDENGRWLIDDIVNETQSLYQGIKEYNRERQQEALGDKAAEKSTTSSPSPQPSP</sequence>
<accession>A0A9P3WGI4</accession>
<reference evidence="4" key="2">
    <citation type="journal article" date="2018" name="Genome Biol.">
        <title>SKESA: strategic k-mer extension for scrupulous assemblies.</title>
        <authorList>
            <person name="Souvorov A."/>
            <person name="Agarwala R."/>
            <person name="Lipman D.J."/>
        </authorList>
    </citation>
    <scope>NUCLEOTIDE SEQUENCE</scope>
    <source>
        <strain evidence="4">CAVp300</strain>
    </source>
</reference>
<keyword evidence="6" id="KW-1185">Reference proteome</keyword>
<dbReference type="Gene3D" id="3.10.450.50">
    <property type="match status" value="1"/>
</dbReference>
<feature type="compositionally biased region" description="Basic and acidic residues" evidence="1">
    <location>
        <begin position="153"/>
        <end position="164"/>
    </location>
</feature>
<reference evidence="5 6" key="1">
    <citation type="submission" date="2017-02" db="EMBL/GenBank/DDBJ databases">
        <title>Draft genome sequence of a Kluyvera intermedia isolate from a patient with a pancreatic abscess.</title>
        <authorList>
            <person name="Thele R."/>
        </authorList>
    </citation>
    <scope>NUCLEOTIDE SEQUENCE [LARGE SCALE GENOMIC DNA]</scope>
    <source>
        <strain evidence="5 6">FOSA7093</strain>
    </source>
</reference>
<protein>
    <submittedName>
        <fullName evidence="4">DUF3828 domain-containing protein</fullName>
    </submittedName>
</protein>
<dbReference type="RefSeq" id="WP_052958937.1">
    <property type="nucleotide sequence ID" value="NZ_CABMNU010000005.1"/>
</dbReference>
<proteinExistence type="predicted"/>
<dbReference type="AlphaFoldDB" id="A0A9P3WGI4"/>